<comment type="similarity">
    <text evidence="1">Belongs to the peptidase M24B family.</text>
</comment>
<dbReference type="InterPro" id="IPR032416">
    <property type="entry name" value="Peptidase_M24_C"/>
</dbReference>
<proteinExistence type="inferred from homology"/>
<keyword evidence="3" id="KW-0378">Hydrolase</keyword>
<comment type="caution">
    <text evidence="7">The sequence shown here is derived from an EMBL/GenBank/DDBJ whole genome shotgun (WGS) entry which is preliminary data.</text>
</comment>
<evidence type="ECO:0008006" key="9">
    <source>
        <dbReference type="Google" id="ProtNLM"/>
    </source>
</evidence>
<dbReference type="FunFam" id="3.90.230.10:FF:000009">
    <property type="entry name" value="xaa-Pro aminopeptidase 2"/>
    <property type="match status" value="1"/>
</dbReference>
<dbReference type="GO" id="GO:0005737">
    <property type="term" value="C:cytoplasm"/>
    <property type="evidence" value="ECO:0007669"/>
    <property type="project" value="UniProtKB-ARBA"/>
</dbReference>
<evidence type="ECO:0000256" key="3">
    <source>
        <dbReference type="ARBA" id="ARBA00022801"/>
    </source>
</evidence>
<protein>
    <recommendedName>
        <fullName evidence="9">Peptidase M24</fullName>
    </recommendedName>
</protein>
<dbReference type="InterPro" id="IPR029149">
    <property type="entry name" value="Creatin/AminoP/Spt16_N"/>
</dbReference>
<evidence type="ECO:0000259" key="6">
    <source>
        <dbReference type="Pfam" id="PF16188"/>
    </source>
</evidence>
<dbReference type="OrthoDB" id="9806388at2"/>
<evidence type="ECO:0000259" key="5">
    <source>
        <dbReference type="Pfam" id="PF01321"/>
    </source>
</evidence>
<evidence type="ECO:0000259" key="4">
    <source>
        <dbReference type="Pfam" id="PF00557"/>
    </source>
</evidence>
<dbReference type="CDD" id="cd01085">
    <property type="entry name" value="APP"/>
    <property type="match status" value="1"/>
</dbReference>
<dbReference type="InterPro" id="IPR033740">
    <property type="entry name" value="Pept_M24B"/>
</dbReference>
<evidence type="ECO:0000313" key="7">
    <source>
        <dbReference type="EMBL" id="KEQ17683.1"/>
    </source>
</evidence>
<dbReference type="Pfam" id="PF16189">
    <property type="entry name" value="Creatinase_N_2"/>
    <property type="match status" value="1"/>
</dbReference>
<dbReference type="Proteomes" id="UP000028073">
    <property type="component" value="Unassembled WGS sequence"/>
</dbReference>
<sequence length="598" mass="66673">MTTTINELKAPEKLAALQSAMKSQNIHAWIIPSSDPHESEYAADHWNGRAWLSGFDGSAGTVVILQEQAALWTDGRYFLQAEEQLAGTGIELMKQGQPNVPAINKWVTDNLDDGQVVGFDGKVMSLNFVRNLQKSFDSKNLSLKTDLDLLNDVWKDRPAMPTEPVFLHSDKMAGKTREEKLAEVRAEMAEAGADHALVTALDDIAWLFNLRGSDVECNPVFLAYAHITHDSAQLFVDDSRIEKESLAALEASSVELRAYSEIANSLSSLNKEALLIDPATTCQWLFDAIPDSVKVIEATSPARNLKAVKNPVEIKRMNDCHRRDGVAIVRFMRWLEGQIPTGTLTEVALDESLQAFRAQAPEFKGPSFPTIAGYASNGAVIHYRAEEETCLTIQPKGLLLVDSGGQYPDGTTDITRTFACGEMTEEEKKDYTLVLKCHINLARARFLRGTRGVQLDMLARQPAWAEGQNYNHGTGHGVGYFLNVHEGPHSVSQNFLNVPLKPGMLITNEPGMYRNGKHGIRIENIMLVEEDIKTEFGEFYKLRDLTLAPIDKRPLLLNMLNNEEIEWLNTYHSKVRSELSPLLDGEDLEWLIKATEVI</sequence>
<feature type="domain" description="Peptidase M24" evidence="4">
    <location>
        <begin position="316"/>
        <end position="530"/>
    </location>
</feature>
<keyword evidence="8" id="KW-1185">Reference proteome</keyword>
<dbReference type="EMBL" id="JOKH01000002">
    <property type="protein sequence ID" value="KEQ17683.1"/>
    <property type="molecule type" value="Genomic_DNA"/>
</dbReference>
<dbReference type="InterPro" id="IPR000994">
    <property type="entry name" value="Pept_M24"/>
</dbReference>
<dbReference type="Gene3D" id="3.40.350.10">
    <property type="entry name" value="Creatinase/prolidase N-terminal domain"/>
    <property type="match status" value="2"/>
</dbReference>
<gene>
    <name evidence="7" type="ORF">GZ78_08285</name>
</gene>
<dbReference type="Pfam" id="PF00557">
    <property type="entry name" value="Peptidase_M24"/>
    <property type="match status" value="1"/>
</dbReference>
<dbReference type="SUPFAM" id="SSF53092">
    <property type="entry name" value="Creatinase/prolidase N-terminal domain"/>
    <property type="match status" value="2"/>
</dbReference>
<dbReference type="GO" id="GO:0070006">
    <property type="term" value="F:metalloaminopeptidase activity"/>
    <property type="evidence" value="ECO:0007669"/>
    <property type="project" value="InterPro"/>
</dbReference>
<dbReference type="FunFam" id="3.40.350.10:FF:000003">
    <property type="entry name" value="Xaa-pro aminopeptidase P"/>
    <property type="match status" value="1"/>
</dbReference>
<dbReference type="STRING" id="1137799.GZ78_08285"/>
<feature type="domain" description="Creatinase N-terminal" evidence="5">
    <location>
        <begin position="14"/>
        <end position="141"/>
    </location>
</feature>
<dbReference type="InterPro" id="IPR050422">
    <property type="entry name" value="X-Pro_aminopeptidase_P"/>
</dbReference>
<name>A0A081NGW0_9GAMM</name>
<evidence type="ECO:0000313" key="8">
    <source>
        <dbReference type="Proteomes" id="UP000028073"/>
    </source>
</evidence>
<dbReference type="Pfam" id="PF16188">
    <property type="entry name" value="Peptidase_M24_C"/>
    <property type="match status" value="1"/>
</dbReference>
<dbReference type="InterPro" id="IPR000587">
    <property type="entry name" value="Creatinase_N"/>
</dbReference>
<evidence type="ECO:0000256" key="1">
    <source>
        <dbReference type="ARBA" id="ARBA00008766"/>
    </source>
</evidence>
<accession>A0A081NGW0</accession>
<dbReference type="Pfam" id="PF01321">
    <property type="entry name" value="Creatinase_N"/>
    <property type="match status" value="1"/>
</dbReference>
<reference evidence="7 8" key="1">
    <citation type="submission" date="2014-06" db="EMBL/GenBank/DDBJ databases">
        <title>Whole Genome Sequences of Three Symbiotic Endozoicomonas Bacteria.</title>
        <authorList>
            <person name="Neave M.J."/>
            <person name="Apprill A."/>
            <person name="Voolstra C.R."/>
        </authorList>
    </citation>
    <scope>NUCLEOTIDE SEQUENCE [LARGE SCALE GENOMIC DNA]</scope>
    <source>
        <strain evidence="7 8">DSM 25634</strain>
    </source>
</reference>
<dbReference type="AlphaFoldDB" id="A0A081NGW0"/>
<dbReference type="SUPFAM" id="SSF55920">
    <property type="entry name" value="Creatinase/aminopeptidase"/>
    <property type="match status" value="1"/>
</dbReference>
<dbReference type="PANTHER" id="PTHR43763:SF6">
    <property type="entry name" value="XAA-PRO AMINOPEPTIDASE 1"/>
    <property type="match status" value="1"/>
</dbReference>
<dbReference type="Gene3D" id="3.90.230.10">
    <property type="entry name" value="Creatinase/methionine aminopeptidase superfamily"/>
    <property type="match status" value="1"/>
</dbReference>
<dbReference type="InterPro" id="IPR036005">
    <property type="entry name" value="Creatinase/aminopeptidase-like"/>
</dbReference>
<keyword evidence="2" id="KW-0479">Metal-binding</keyword>
<feature type="domain" description="Peptidase M24 C-terminal" evidence="6">
    <location>
        <begin position="538"/>
        <end position="597"/>
    </location>
</feature>
<dbReference type="RefSeq" id="WP_034834507.1">
    <property type="nucleotide sequence ID" value="NZ_JOKH01000002.1"/>
</dbReference>
<evidence type="ECO:0000256" key="2">
    <source>
        <dbReference type="ARBA" id="ARBA00022723"/>
    </source>
</evidence>
<dbReference type="eggNOG" id="COG0006">
    <property type="taxonomic scope" value="Bacteria"/>
</dbReference>
<dbReference type="GO" id="GO:0046872">
    <property type="term" value="F:metal ion binding"/>
    <property type="evidence" value="ECO:0007669"/>
    <property type="project" value="UniProtKB-KW"/>
</dbReference>
<dbReference type="PANTHER" id="PTHR43763">
    <property type="entry name" value="XAA-PRO AMINOPEPTIDASE 1"/>
    <property type="match status" value="1"/>
</dbReference>
<organism evidence="7 8">
    <name type="scientific">Endozoicomonas numazuensis</name>
    <dbReference type="NCBI Taxonomy" id="1137799"/>
    <lineage>
        <taxon>Bacteria</taxon>
        <taxon>Pseudomonadati</taxon>
        <taxon>Pseudomonadota</taxon>
        <taxon>Gammaproteobacteria</taxon>
        <taxon>Oceanospirillales</taxon>
        <taxon>Endozoicomonadaceae</taxon>
        <taxon>Endozoicomonas</taxon>
    </lineage>
</organism>